<organism evidence="3">
    <name type="scientific">Gongylonema pulchrum</name>
    <dbReference type="NCBI Taxonomy" id="637853"/>
    <lineage>
        <taxon>Eukaryota</taxon>
        <taxon>Metazoa</taxon>
        <taxon>Ecdysozoa</taxon>
        <taxon>Nematoda</taxon>
        <taxon>Chromadorea</taxon>
        <taxon>Rhabditida</taxon>
        <taxon>Spirurina</taxon>
        <taxon>Spiruromorpha</taxon>
        <taxon>Spiruroidea</taxon>
        <taxon>Gongylonematidae</taxon>
        <taxon>Gongylonema</taxon>
    </lineage>
</organism>
<reference evidence="3" key="1">
    <citation type="submission" date="2016-06" db="UniProtKB">
        <authorList>
            <consortium name="WormBaseParasite"/>
        </authorList>
    </citation>
    <scope>IDENTIFICATION</scope>
</reference>
<evidence type="ECO:0000313" key="1">
    <source>
        <dbReference type="EMBL" id="VDN19528.1"/>
    </source>
</evidence>
<dbReference type="InterPro" id="IPR011735">
    <property type="entry name" value="WlaTC/HtrL_glycosyltransf"/>
</dbReference>
<reference evidence="1 2" key="2">
    <citation type="submission" date="2018-11" db="EMBL/GenBank/DDBJ databases">
        <authorList>
            <consortium name="Pathogen Informatics"/>
        </authorList>
    </citation>
    <scope>NUCLEOTIDE SEQUENCE [LARGE SCALE GENOMIC DNA]</scope>
</reference>
<proteinExistence type="predicted"/>
<evidence type="ECO:0000313" key="3">
    <source>
        <dbReference type="WBParaSite" id="GPUH_0001194601-mRNA-1"/>
    </source>
</evidence>
<keyword evidence="2" id="KW-1185">Reference proteome</keyword>
<protein>
    <submittedName>
        <fullName evidence="3">Metallophos domain-containing protein</fullName>
    </submittedName>
</protein>
<gene>
    <name evidence="1" type="ORF">GPUH_LOCUS11932</name>
</gene>
<dbReference type="EMBL" id="UYRT01078908">
    <property type="protein sequence ID" value="VDN19528.1"/>
    <property type="molecule type" value="Genomic_DNA"/>
</dbReference>
<name>A0A183DT91_9BILA</name>
<accession>A0A183DT91</accession>
<sequence>MKTRICYAIYDSHVRTRTWGSVAQLDNASVYGTEDCRYSINHLYRVDWTVISGGFIAGDGWTINRFYRFYQKTFLEMLDSGRIDDDQTVLTLMLKHYGSLFNAVHADGDWYALFRLFPCSK</sequence>
<dbReference type="Pfam" id="PF09612">
    <property type="entry name" value="HtrL_YibB"/>
    <property type="match status" value="1"/>
</dbReference>
<dbReference type="Proteomes" id="UP000271098">
    <property type="component" value="Unassembled WGS sequence"/>
</dbReference>
<evidence type="ECO:0000313" key="2">
    <source>
        <dbReference type="Proteomes" id="UP000271098"/>
    </source>
</evidence>
<dbReference type="WBParaSite" id="GPUH_0001194601-mRNA-1">
    <property type="protein sequence ID" value="GPUH_0001194601-mRNA-1"/>
    <property type="gene ID" value="GPUH_0001194601"/>
</dbReference>
<dbReference type="AlphaFoldDB" id="A0A183DT91"/>
<dbReference type="OrthoDB" id="411632at2759"/>